<reference evidence="1 2" key="1">
    <citation type="journal article" date="2015" name="Mol. Plant Microbe Interact.">
        <title>Genome, transcriptome, and functional analyses of Penicillium expansum provide new insights into secondary metabolism and pathogenicity.</title>
        <authorList>
            <person name="Ballester A.R."/>
            <person name="Marcet-Houben M."/>
            <person name="Levin E."/>
            <person name="Sela N."/>
            <person name="Selma-Lazaro C."/>
            <person name="Carmona L."/>
            <person name="Wisniewski M."/>
            <person name="Droby S."/>
            <person name="Gonzalez-Candelas L."/>
            <person name="Gabaldon T."/>
        </authorList>
    </citation>
    <scope>NUCLEOTIDE SEQUENCE [LARGE SCALE GENOMIC DNA]</scope>
    <source>
        <strain evidence="1 2">MD-8</strain>
    </source>
</reference>
<dbReference type="InterPro" id="IPR011009">
    <property type="entry name" value="Kinase-like_dom_sf"/>
</dbReference>
<dbReference type="PANTHER" id="PTHR21310:SF37">
    <property type="entry name" value="AMINOGLYCOSIDE PHOSPHOTRANSFERASE DOMAIN-CONTAINING PROTEIN"/>
    <property type="match status" value="1"/>
</dbReference>
<dbReference type="GeneID" id="27679829"/>
<dbReference type="HOGENOM" id="CLU_028906_3_1_1"/>
<dbReference type="SUPFAM" id="SSF56112">
    <property type="entry name" value="Protein kinase-like (PK-like)"/>
    <property type="match status" value="1"/>
</dbReference>
<evidence type="ECO:0000313" key="2">
    <source>
        <dbReference type="Proteomes" id="UP000030143"/>
    </source>
</evidence>
<proteinExistence type="predicted"/>
<comment type="caution">
    <text evidence="1">The sequence shown here is derived from an EMBL/GenBank/DDBJ whole genome shotgun (WGS) entry which is preliminary data.</text>
</comment>
<dbReference type="PhylomeDB" id="A0A0A2KE62"/>
<dbReference type="InterPro" id="IPR051678">
    <property type="entry name" value="AGP_Transferase"/>
</dbReference>
<dbReference type="RefSeq" id="XP_016596976.1">
    <property type="nucleotide sequence ID" value="XM_016744409.1"/>
</dbReference>
<dbReference type="Proteomes" id="UP000030143">
    <property type="component" value="Unassembled WGS sequence"/>
</dbReference>
<dbReference type="PANTHER" id="PTHR21310">
    <property type="entry name" value="AMINOGLYCOSIDE PHOSPHOTRANSFERASE-RELATED-RELATED"/>
    <property type="match status" value="1"/>
</dbReference>
<name>A0A0A2KE62_PENEN</name>
<dbReference type="AlphaFoldDB" id="A0A0A2KE62"/>
<dbReference type="OrthoDB" id="5412996at2759"/>
<dbReference type="EMBL" id="JQFZ01000221">
    <property type="protein sequence ID" value="KGO54605.1"/>
    <property type="molecule type" value="Genomic_DNA"/>
</dbReference>
<evidence type="ECO:0008006" key="3">
    <source>
        <dbReference type="Google" id="ProtNLM"/>
    </source>
</evidence>
<accession>A0A0A2KE62</accession>
<protein>
    <recommendedName>
        <fullName evidence="3">Aminoglycoside phosphotransferase</fullName>
    </recommendedName>
</protein>
<gene>
    <name evidence="1" type="ORF">PEX2_071380</name>
</gene>
<sequence>MNCNQSLDILGKVEEEVWIRRIDQARKDGTLSTWVTTLLPGQASCHLASWAMKGSYNHCQKLFSEDGTAYVLRFPLVSGVSSDCADEKAVMELEAIDLTRKKITIPVPKVHAWGLAKANPLGLGPFILMEFIEGDRTEGFSTTSEYFHHTIHQDQQQFRDQPNSVLEEEEGESNLASLKILEFMIPEIVKKDYDQGPSNMIVRSHDDLTIVGVVDLEWVYAGPAQLFASAPWWLLFDRPTDDNWDVVNGEPPKVATRYFKHLENFKRILDEEEGKIPESQKEFSNLVTWSEESGAMWLHMLVSNGFFGSSTFPCFQLQQNVGVEEWEEQIDEILDQEESIELLAKKPGERELYYKELEKVGECKHWLECEALTKEAFIVSVRKLLAEGPSEEIEEPSLLDRWVRPWF</sequence>
<evidence type="ECO:0000313" key="1">
    <source>
        <dbReference type="EMBL" id="KGO54605.1"/>
    </source>
</evidence>
<dbReference type="VEuPathDB" id="FungiDB:PEXP_101420"/>
<organism evidence="1 2">
    <name type="scientific">Penicillium expansum</name>
    <name type="common">Blue mold rot fungus</name>
    <dbReference type="NCBI Taxonomy" id="27334"/>
    <lineage>
        <taxon>Eukaryota</taxon>
        <taxon>Fungi</taxon>
        <taxon>Dikarya</taxon>
        <taxon>Ascomycota</taxon>
        <taxon>Pezizomycotina</taxon>
        <taxon>Eurotiomycetes</taxon>
        <taxon>Eurotiomycetidae</taxon>
        <taxon>Eurotiales</taxon>
        <taxon>Aspergillaceae</taxon>
        <taxon>Penicillium</taxon>
    </lineage>
</organism>
<keyword evidence="2" id="KW-1185">Reference proteome</keyword>